<dbReference type="KEGG" id="amic:Ami3637_06745"/>
<sequence>MVAAIFHAVPLDYGTQFRMKGDINGNGVTEEYELTNSVLTIREDGKLLWKSPEGYHIDSFALGDVDNDGKDNLVISLWKKGSFGDVQPFWHKGRNKDYKNHLFVYKLEGEILKSVWCSSNLDNPIVSFTIRDADGDGNMELVVKEGEYKKIDKDKYTYDPKGVVRNTVWKWKGWGFYLEDSSKA</sequence>
<organism evidence="1 2">
    <name type="scientific">Aminipila terrae</name>
    <dbReference type="NCBI Taxonomy" id="2697030"/>
    <lineage>
        <taxon>Bacteria</taxon>
        <taxon>Bacillati</taxon>
        <taxon>Bacillota</taxon>
        <taxon>Clostridia</taxon>
        <taxon>Peptostreptococcales</taxon>
        <taxon>Anaerovoracaceae</taxon>
        <taxon>Aminipila</taxon>
    </lineage>
</organism>
<dbReference type="AlphaFoldDB" id="A0A6P1MSE0"/>
<evidence type="ECO:0008006" key="3">
    <source>
        <dbReference type="Google" id="ProtNLM"/>
    </source>
</evidence>
<evidence type="ECO:0000313" key="2">
    <source>
        <dbReference type="Proteomes" id="UP000463883"/>
    </source>
</evidence>
<keyword evidence="2" id="KW-1185">Reference proteome</keyword>
<reference evidence="1 2" key="1">
    <citation type="submission" date="2020-01" db="EMBL/GenBank/DDBJ databases">
        <title>Genomic analysis of Aminipila sp. CBA3637.</title>
        <authorList>
            <person name="Kim Y.B."/>
            <person name="Roh S.W."/>
        </authorList>
    </citation>
    <scope>NUCLEOTIDE SEQUENCE [LARGE SCALE GENOMIC DNA]</scope>
    <source>
        <strain evidence="1 2">CBA3637</strain>
    </source>
</reference>
<accession>A0A6P1MSE0</accession>
<dbReference type="Proteomes" id="UP000463883">
    <property type="component" value="Chromosome"/>
</dbReference>
<dbReference type="InterPro" id="IPR028994">
    <property type="entry name" value="Integrin_alpha_N"/>
</dbReference>
<gene>
    <name evidence="1" type="ORF">Ami3637_06745</name>
</gene>
<name>A0A6P1MSE0_9FIRM</name>
<dbReference type="EMBL" id="CP047591">
    <property type="protein sequence ID" value="QHI73925.1"/>
    <property type="molecule type" value="Genomic_DNA"/>
</dbReference>
<dbReference type="SUPFAM" id="SSF69318">
    <property type="entry name" value="Integrin alpha N-terminal domain"/>
    <property type="match status" value="1"/>
</dbReference>
<protein>
    <recommendedName>
        <fullName evidence="3">VCBS repeat-containing protein</fullName>
    </recommendedName>
</protein>
<evidence type="ECO:0000313" key="1">
    <source>
        <dbReference type="EMBL" id="QHI73925.1"/>
    </source>
</evidence>
<proteinExistence type="predicted"/>